<dbReference type="PANTHER" id="PTHR46401">
    <property type="entry name" value="GLYCOSYLTRANSFERASE WBBK-RELATED"/>
    <property type="match status" value="1"/>
</dbReference>
<gene>
    <name evidence="4" type="ORF">H8K36_10170</name>
</gene>
<evidence type="ECO:0000259" key="3">
    <source>
        <dbReference type="Pfam" id="PF13439"/>
    </source>
</evidence>
<dbReference type="EMBL" id="JACOFZ010000003">
    <property type="protein sequence ID" value="MBC3881739.1"/>
    <property type="molecule type" value="Genomic_DNA"/>
</dbReference>
<organism evidence="4 5">
    <name type="scientific">Undibacterium nitidum</name>
    <dbReference type="NCBI Taxonomy" id="2762298"/>
    <lineage>
        <taxon>Bacteria</taxon>
        <taxon>Pseudomonadati</taxon>
        <taxon>Pseudomonadota</taxon>
        <taxon>Betaproteobacteria</taxon>
        <taxon>Burkholderiales</taxon>
        <taxon>Oxalobacteraceae</taxon>
        <taxon>Undibacterium</taxon>
    </lineage>
</organism>
<evidence type="ECO:0000313" key="4">
    <source>
        <dbReference type="EMBL" id="MBC3881739.1"/>
    </source>
</evidence>
<feature type="domain" description="Glycosyl transferase family 1" evidence="2">
    <location>
        <begin position="618"/>
        <end position="791"/>
    </location>
</feature>
<dbReference type="PANTHER" id="PTHR46401:SF2">
    <property type="entry name" value="GLYCOSYLTRANSFERASE WBBK-RELATED"/>
    <property type="match status" value="1"/>
</dbReference>
<comment type="caution">
    <text evidence="4">The sequence shown here is derived from an EMBL/GenBank/DDBJ whole genome shotgun (WGS) entry which is preliminary data.</text>
</comment>
<protein>
    <submittedName>
        <fullName evidence="4">Glycosyltransferase</fullName>
    </submittedName>
</protein>
<keyword evidence="5" id="KW-1185">Reference proteome</keyword>
<dbReference type="Pfam" id="PF13439">
    <property type="entry name" value="Glyco_transf_4"/>
    <property type="match status" value="1"/>
</dbReference>
<dbReference type="AlphaFoldDB" id="A0A923HUX2"/>
<feature type="domain" description="Glycosyl transferase family 1" evidence="2">
    <location>
        <begin position="225"/>
        <end position="380"/>
    </location>
</feature>
<keyword evidence="1" id="KW-0808">Transferase</keyword>
<dbReference type="SUPFAM" id="SSF53756">
    <property type="entry name" value="UDP-Glycosyltransferase/glycogen phosphorylase"/>
    <property type="match status" value="2"/>
</dbReference>
<dbReference type="InterPro" id="IPR001296">
    <property type="entry name" value="Glyco_trans_1"/>
</dbReference>
<name>A0A923HUX2_9BURK</name>
<dbReference type="GO" id="GO:0016757">
    <property type="term" value="F:glycosyltransferase activity"/>
    <property type="evidence" value="ECO:0007669"/>
    <property type="project" value="InterPro"/>
</dbReference>
<proteinExistence type="predicted"/>
<reference evidence="4" key="1">
    <citation type="submission" date="2020-08" db="EMBL/GenBank/DDBJ databases">
        <title>Novel species isolated from subtropical streams in China.</title>
        <authorList>
            <person name="Lu H."/>
        </authorList>
    </citation>
    <scope>NUCLEOTIDE SEQUENCE</scope>
    <source>
        <strain evidence="4">LX22W</strain>
    </source>
</reference>
<sequence length="996" mass="111336">MRIVLDLQACQSTGSRHRGIGRYSMALAKAMLRNAGSHDIHLLLSNAFPETIEPIRREFANLISQNNIHVWKLPLPVAELYPENAWRLRAAQLVREQMLASLRPDYVHITSLFEGSGDDAVSSIGLNGVHIPTAVTLYDLIPLVYEKQYLVDERQRAWYYRRLHQLKRADLLLAISESSRQEGIQYLQLDQEKVVNISSAVDECFQLSTANESQMAELRQRYHLHKPYVMYTGGIDLRKNIDGLIEAYAKLPLPVRSTHQLAIVCSIRPEEKDRLKAFVKKIGLAEADVIFTGFVPDQDLPLLYQGCKLFVFPSWHEGFGLPALEAMSCGVPVIAANTSSLPEVVGNPNALFDPRSITSIAEKMLEVLTQAPLAAELVQHGLAQAKLFSWDASAKRALAAMEESFASLAERSMDQKASTGRPKLAYISPLPPIESGIADYSAELVPALDEFYDLTLIVEETKVSDSWLAANMPIRDANWFKQNLNDFDRVVFHFGNSPAHAYMYELFECRPGIVVLHDFFLGDSLAYLDMNGIQPGIWTHALYGAHGISALLEQKEPKNHPQLIQRLPCSPHYLHKAEGVIVHSEYSLGLAKKWMGEAETQNWKLVPHLRKSPIINEKSEARRKLGIADDEILVCSFGMLGANKQNIRLLEACLASDWLKQNKVRLVFVGQNDGGEYGRALTQLIQKNDLRERVVITGFASQELYRDYLQAADLAVQLRTASRGESSGTIFDCLCYGLALIANKNGSIAELPANVAVLLDDEFQTQQLQAAIHQLCTDASLRAQLSKAAQQYMSIDRSPRYIANQYFEAIESICVTEPNAILQSSLRQLIKDSSQANEIDWLMTAGAIAANRAQLGTPSLYIDVTELVNTELTPSQKNRIADAFSTFMRETPTLRLEFVVRSELGLYYARTWATHFFELLAAFGEDNRVEFHEGDLYFSLDAGVSTSLTIEPTAAPYLLSMVDDTESNRDHSNRNDGLHASLSALRQAVDALRRAL</sequence>
<accession>A0A923HUX2</accession>
<evidence type="ECO:0000259" key="2">
    <source>
        <dbReference type="Pfam" id="PF00534"/>
    </source>
</evidence>
<dbReference type="CDD" id="cd03801">
    <property type="entry name" value="GT4_PimA-like"/>
    <property type="match status" value="1"/>
</dbReference>
<dbReference type="InterPro" id="IPR028098">
    <property type="entry name" value="Glyco_trans_4-like_N"/>
</dbReference>
<dbReference type="Gene3D" id="3.40.50.2000">
    <property type="entry name" value="Glycogen Phosphorylase B"/>
    <property type="match status" value="3"/>
</dbReference>
<feature type="domain" description="Glycosyltransferase subfamily 4-like N-terminal" evidence="3">
    <location>
        <begin position="19"/>
        <end position="202"/>
    </location>
</feature>
<dbReference type="Pfam" id="PF00534">
    <property type="entry name" value="Glycos_transf_1"/>
    <property type="match status" value="2"/>
</dbReference>
<evidence type="ECO:0000313" key="5">
    <source>
        <dbReference type="Proteomes" id="UP000627446"/>
    </source>
</evidence>
<dbReference type="RefSeq" id="WP_186916590.1">
    <property type="nucleotide sequence ID" value="NZ_JACOFZ010000003.1"/>
</dbReference>
<dbReference type="FunFam" id="3.40.50.2000:FF:000119">
    <property type="entry name" value="Glycosyl transferase group 1"/>
    <property type="match status" value="1"/>
</dbReference>
<dbReference type="CDD" id="cd03809">
    <property type="entry name" value="GT4_MtfB-like"/>
    <property type="match status" value="1"/>
</dbReference>
<evidence type="ECO:0000256" key="1">
    <source>
        <dbReference type="ARBA" id="ARBA00022679"/>
    </source>
</evidence>
<dbReference type="Proteomes" id="UP000627446">
    <property type="component" value="Unassembled WGS sequence"/>
</dbReference>
<dbReference type="GO" id="GO:0009103">
    <property type="term" value="P:lipopolysaccharide biosynthetic process"/>
    <property type="evidence" value="ECO:0007669"/>
    <property type="project" value="TreeGrafter"/>
</dbReference>